<evidence type="ECO:0000313" key="2">
    <source>
        <dbReference type="Proteomes" id="UP001233172"/>
    </source>
</evidence>
<comment type="caution">
    <text evidence="1">The sequence shown here is derived from an EMBL/GenBank/DDBJ whole genome shotgun (WGS) entry which is preliminary data.</text>
</comment>
<reference evidence="1" key="1">
    <citation type="journal article" date="2023" name="PLoS Negl. Trop. Dis.">
        <title>A genome sequence for Biomphalaria pfeifferi, the major vector snail for the human-infecting parasite Schistosoma mansoni.</title>
        <authorList>
            <person name="Bu L."/>
            <person name="Lu L."/>
            <person name="Laidemitt M.R."/>
            <person name="Zhang S.M."/>
            <person name="Mutuku M."/>
            <person name="Mkoji G."/>
            <person name="Steinauer M."/>
            <person name="Loker E.S."/>
        </authorList>
    </citation>
    <scope>NUCLEOTIDE SEQUENCE</scope>
    <source>
        <strain evidence="1">KasaAsao</strain>
    </source>
</reference>
<protein>
    <submittedName>
        <fullName evidence="1">Uncharacterized protein</fullName>
    </submittedName>
</protein>
<sequence length="78" mass="8784">MIKIIEMERKLWVVAFFLKEYLINPSSQGSHAAAYERLVFNVTAAESMALICHGADIWMEQADTIGEGHNRETRGIAC</sequence>
<gene>
    <name evidence="1" type="ORF">Bpfe_018610</name>
</gene>
<name>A0AAD8BCJ4_BIOPF</name>
<dbReference type="Proteomes" id="UP001233172">
    <property type="component" value="Unassembled WGS sequence"/>
</dbReference>
<organism evidence="1 2">
    <name type="scientific">Biomphalaria pfeifferi</name>
    <name type="common">Bloodfluke planorb</name>
    <name type="synonym">Freshwater snail</name>
    <dbReference type="NCBI Taxonomy" id="112525"/>
    <lineage>
        <taxon>Eukaryota</taxon>
        <taxon>Metazoa</taxon>
        <taxon>Spiralia</taxon>
        <taxon>Lophotrochozoa</taxon>
        <taxon>Mollusca</taxon>
        <taxon>Gastropoda</taxon>
        <taxon>Heterobranchia</taxon>
        <taxon>Euthyneura</taxon>
        <taxon>Panpulmonata</taxon>
        <taxon>Hygrophila</taxon>
        <taxon>Lymnaeoidea</taxon>
        <taxon>Planorbidae</taxon>
        <taxon>Biomphalaria</taxon>
    </lineage>
</organism>
<dbReference type="EMBL" id="JASAOG010000098">
    <property type="protein sequence ID" value="KAK0052063.1"/>
    <property type="molecule type" value="Genomic_DNA"/>
</dbReference>
<keyword evidence="2" id="KW-1185">Reference proteome</keyword>
<evidence type="ECO:0000313" key="1">
    <source>
        <dbReference type="EMBL" id="KAK0052063.1"/>
    </source>
</evidence>
<reference evidence="1" key="2">
    <citation type="submission" date="2023-04" db="EMBL/GenBank/DDBJ databases">
        <authorList>
            <person name="Bu L."/>
            <person name="Lu L."/>
            <person name="Laidemitt M.R."/>
            <person name="Zhang S.M."/>
            <person name="Mutuku M."/>
            <person name="Mkoji G."/>
            <person name="Steinauer M."/>
            <person name="Loker E.S."/>
        </authorList>
    </citation>
    <scope>NUCLEOTIDE SEQUENCE</scope>
    <source>
        <strain evidence="1">KasaAsao</strain>
        <tissue evidence="1">Whole Snail</tissue>
    </source>
</reference>
<proteinExistence type="predicted"/>
<dbReference type="AlphaFoldDB" id="A0AAD8BCJ4"/>
<accession>A0AAD8BCJ4</accession>